<evidence type="ECO:0008006" key="3">
    <source>
        <dbReference type="Google" id="ProtNLM"/>
    </source>
</evidence>
<reference evidence="2" key="1">
    <citation type="submission" date="2016-09" db="EMBL/GenBank/DDBJ databases">
        <title>Draft genome of thermotolerant cyanobacterium Desertifilum sp. strain IPPAS B-1220.</title>
        <authorList>
            <person name="Sinetova M.A."/>
            <person name="Bolakhan K."/>
            <person name="Zayadan B.K."/>
            <person name="Mironov K.S."/>
            <person name="Ustinova V."/>
            <person name="Kupriyanova E.V."/>
            <person name="Sidorov R.A."/>
            <person name="Skrypnik A.N."/>
            <person name="Gogoleva N.E."/>
            <person name="Gogolev Y.V."/>
            <person name="Los D.A."/>
        </authorList>
    </citation>
    <scope>NUCLEOTIDE SEQUENCE [LARGE SCALE GENOMIC DNA]</scope>
    <source>
        <strain evidence="2">IPPAS B-1220</strain>
    </source>
</reference>
<dbReference type="Gene3D" id="1.20.910.10">
    <property type="entry name" value="Heme oxygenase-like"/>
    <property type="match status" value="1"/>
</dbReference>
<dbReference type="SUPFAM" id="SSF48613">
    <property type="entry name" value="Heme oxygenase-like"/>
    <property type="match status" value="1"/>
</dbReference>
<dbReference type="InterPro" id="IPR016084">
    <property type="entry name" value="Haem_Oase-like_multi-hlx"/>
</dbReference>
<dbReference type="InterPro" id="IPR039068">
    <property type="entry name" value="PqqC-like"/>
</dbReference>
<dbReference type="OrthoDB" id="507243at2"/>
<comment type="caution">
    <text evidence="2">The sequence shown here is derived from an EMBL/GenBank/DDBJ whole genome shotgun (WGS) entry which is preliminary data.</text>
</comment>
<proteinExistence type="predicted"/>
<protein>
    <recommendedName>
        <fullName evidence="3">Iron-containing redox enzyme family protein</fullName>
    </recommendedName>
</protein>
<keyword evidence="1" id="KW-0560">Oxidoreductase</keyword>
<gene>
    <name evidence="2" type="ORF">BH720_03855</name>
</gene>
<dbReference type="EMBL" id="MJGC01000037">
    <property type="protein sequence ID" value="OEJ76490.1"/>
    <property type="molecule type" value="Genomic_DNA"/>
</dbReference>
<dbReference type="PANTHER" id="PTHR40279:SF3">
    <property type="entry name" value="4-AMINOBENZOATE SYNTHASE"/>
    <property type="match status" value="1"/>
</dbReference>
<dbReference type="GO" id="GO:0016491">
    <property type="term" value="F:oxidoreductase activity"/>
    <property type="evidence" value="ECO:0007669"/>
    <property type="project" value="UniProtKB-KW"/>
</dbReference>
<evidence type="ECO:0000313" key="2">
    <source>
        <dbReference type="EMBL" id="OEJ76490.1"/>
    </source>
</evidence>
<dbReference type="SMART" id="SM01236">
    <property type="entry name" value="Haem_oxygenase_2"/>
    <property type="match status" value="1"/>
</dbReference>
<organism evidence="2">
    <name type="scientific">Desertifilum tharense IPPAS B-1220</name>
    <dbReference type="NCBI Taxonomy" id="1781255"/>
    <lineage>
        <taxon>Bacteria</taxon>
        <taxon>Bacillati</taxon>
        <taxon>Cyanobacteriota</taxon>
        <taxon>Cyanophyceae</taxon>
        <taxon>Desertifilales</taxon>
        <taxon>Desertifilaceae</taxon>
        <taxon>Desertifilum</taxon>
    </lineage>
</organism>
<sequence>MPQLTHRPTISPQTLGWQDLMAYPTLKAAVLHVECVYDFDTHPYLLWMQATPTSRQAFCQSQIPFRFAVESFSQALAAVLARIPVLETRMALFENIAEEHGKGDRAFSHKATFHRYLQALGATPAQLETPCTIPVLAFNSSILSHCLTQPPEASAAMLGTIEYLYVGISGAIAHTLLERNWVLPGSQSHYTTHEILDTQHAEDLLAIATLSWDLPHSRASLAQAILLGAYYFWSLYDGLLPCL</sequence>
<dbReference type="PANTHER" id="PTHR40279">
    <property type="entry name" value="PQQC-LIKE PROTEIN"/>
    <property type="match status" value="1"/>
</dbReference>
<dbReference type="STRING" id="1781255.BH720_03855"/>
<dbReference type="Pfam" id="PF14518">
    <property type="entry name" value="Haem_oxygenas_2"/>
    <property type="match status" value="1"/>
</dbReference>
<accession>A0A1E5QPA4</accession>
<dbReference type="RefSeq" id="WP_069965843.1">
    <property type="nucleotide sequence ID" value="NZ_CM124774.1"/>
</dbReference>
<dbReference type="AlphaFoldDB" id="A0A1E5QPA4"/>
<evidence type="ECO:0000256" key="1">
    <source>
        <dbReference type="ARBA" id="ARBA00023002"/>
    </source>
</evidence>
<name>A0A1E5QPA4_9CYAN</name>